<dbReference type="InterPro" id="IPR011989">
    <property type="entry name" value="ARM-like"/>
</dbReference>
<gene>
    <name evidence="1" type="ORF">HAND00432_LOCUS3440</name>
</gene>
<reference evidence="1" key="1">
    <citation type="submission" date="2021-01" db="EMBL/GenBank/DDBJ databases">
        <authorList>
            <person name="Corre E."/>
            <person name="Pelletier E."/>
            <person name="Niang G."/>
            <person name="Scheremetjew M."/>
            <person name="Finn R."/>
            <person name="Kale V."/>
            <person name="Holt S."/>
            <person name="Cochrane G."/>
            <person name="Meng A."/>
            <person name="Brown T."/>
            <person name="Cohen L."/>
        </authorList>
    </citation>
    <scope>NUCLEOTIDE SEQUENCE</scope>
    <source>
        <strain evidence="1">CCMP644</strain>
    </source>
</reference>
<dbReference type="SUPFAM" id="SSF48371">
    <property type="entry name" value="ARM repeat"/>
    <property type="match status" value="1"/>
</dbReference>
<organism evidence="1">
    <name type="scientific">Hemiselmis andersenii</name>
    <name type="common">Cryptophyte alga</name>
    <dbReference type="NCBI Taxonomy" id="464988"/>
    <lineage>
        <taxon>Eukaryota</taxon>
        <taxon>Cryptophyceae</taxon>
        <taxon>Cryptomonadales</taxon>
        <taxon>Hemiselmidaceae</taxon>
        <taxon>Hemiselmis</taxon>
    </lineage>
</organism>
<dbReference type="InterPro" id="IPR016024">
    <property type="entry name" value="ARM-type_fold"/>
</dbReference>
<protein>
    <submittedName>
        <fullName evidence="1">Uncharacterized protein</fullName>
    </submittedName>
</protein>
<dbReference type="EMBL" id="HBFX01005628">
    <property type="protein sequence ID" value="CAD8948922.1"/>
    <property type="molecule type" value="Transcribed_RNA"/>
</dbReference>
<dbReference type="Gene3D" id="1.25.10.10">
    <property type="entry name" value="Leucine-rich Repeat Variant"/>
    <property type="match status" value="1"/>
</dbReference>
<sequence>MVLAEAGEEEVCKAVMEGASSEDAGVRCAACAAIGRMVLAEAGLWNESVGERVGRPGDIGRAKEGVLLGWKRKQYTSDLLDRLKALRGDGDASVRARASEVWLDLEREGCVREDGQTRASLSAVRNSEAKVVNEAEARWSVHQGPYFPHVWDAVHPSWIAEPPSCADLKKHERRLRDLPGWQVAQVGVRGSVL</sequence>
<dbReference type="AlphaFoldDB" id="A0A7S1GRS7"/>
<accession>A0A7S1GRS7</accession>
<evidence type="ECO:0000313" key="1">
    <source>
        <dbReference type="EMBL" id="CAD8948922.1"/>
    </source>
</evidence>
<proteinExistence type="predicted"/>
<name>A0A7S1GRS7_HEMAN</name>